<gene>
    <name evidence="1" type="ORF">DKW60_00615</name>
</gene>
<protein>
    <submittedName>
        <fullName evidence="1">Molybdopterin synthase sulfur carrier subunit</fullName>
    </submittedName>
</protein>
<dbReference type="SUPFAM" id="SSF54285">
    <property type="entry name" value="MoaD/ThiS"/>
    <property type="match status" value="1"/>
</dbReference>
<name>A0A317CR27_9GAMM</name>
<dbReference type="Gene3D" id="3.10.20.30">
    <property type="match status" value="1"/>
</dbReference>
<dbReference type="RefSeq" id="WP_109835727.1">
    <property type="nucleotide sequence ID" value="NZ_QGKM01000002.1"/>
</dbReference>
<dbReference type="Proteomes" id="UP000245539">
    <property type="component" value="Unassembled WGS sequence"/>
</dbReference>
<proteinExistence type="predicted"/>
<keyword evidence="2" id="KW-1185">Reference proteome</keyword>
<dbReference type="EMBL" id="QGKM01000002">
    <property type="protein sequence ID" value="PWR00552.1"/>
    <property type="molecule type" value="Genomic_DNA"/>
</dbReference>
<dbReference type="OrthoDB" id="7860782at2"/>
<evidence type="ECO:0000313" key="2">
    <source>
        <dbReference type="Proteomes" id="UP000245539"/>
    </source>
</evidence>
<organism evidence="1 2">
    <name type="scientific">Leucothrix pacifica</name>
    <dbReference type="NCBI Taxonomy" id="1247513"/>
    <lineage>
        <taxon>Bacteria</taxon>
        <taxon>Pseudomonadati</taxon>
        <taxon>Pseudomonadota</taxon>
        <taxon>Gammaproteobacteria</taxon>
        <taxon>Thiotrichales</taxon>
        <taxon>Thiotrichaceae</taxon>
        <taxon>Leucothrix</taxon>
    </lineage>
</organism>
<reference evidence="1 2" key="1">
    <citation type="submission" date="2018-05" db="EMBL/GenBank/DDBJ databases">
        <title>Leucothrix arctica sp. nov., isolated from Arctic seawater.</title>
        <authorList>
            <person name="Choi A."/>
            <person name="Baek K."/>
        </authorList>
    </citation>
    <scope>NUCLEOTIDE SEQUENCE [LARGE SCALE GENOMIC DNA]</scope>
    <source>
        <strain evidence="1 2">JCM 18388</strain>
    </source>
</reference>
<dbReference type="InterPro" id="IPR003749">
    <property type="entry name" value="ThiS/MoaD-like"/>
</dbReference>
<dbReference type="InterPro" id="IPR016155">
    <property type="entry name" value="Mopterin_synth/thiamin_S_b"/>
</dbReference>
<comment type="caution">
    <text evidence="1">The sequence shown here is derived from an EMBL/GenBank/DDBJ whole genome shotgun (WGS) entry which is preliminary data.</text>
</comment>
<dbReference type="AlphaFoldDB" id="A0A317CR27"/>
<sequence length="82" mass="9162">MKVTFKLFATLMCHLPPEADGHAVDLEVSDDTSAYDIIDRYGVSREDAYLVLVNGVYLQLHERFEPLKENDVLAVWPPVAGG</sequence>
<dbReference type="Pfam" id="PF02597">
    <property type="entry name" value="ThiS"/>
    <property type="match status" value="1"/>
</dbReference>
<accession>A0A317CR27</accession>
<dbReference type="CDD" id="cd17040">
    <property type="entry name" value="Ubl_MoaD_like"/>
    <property type="match status" value="1"/>
</dbReference>
<evidence type="ECO:0000313" key="1">
    <source>
        <dbReference type="EMBL" id="PWR00552.1"/>
    </source>
</evidence>
<dbReference type="InterPro" id="IPR012675">
    <property type="entry name" value="Beta-grasp_dom_sf"/>
</dbReference>